<dbReference type="AlphaFoldDB" id="A0A495IEW9"/>
<organism evidence="1 2">
    <name type="scientific">Frondihabitans australicus</name>
    <dbReference type="NCBI Taxonomy" id="386892"/>
    <lineage>
        <taxon>Bacteria</taxon>
        <taxon>Bacillati</taxon>
        <taxon>Actinomycetota</taxon>
        <taxon>Actinomycetes</taxon>
        <taxon>Micrococcales</taxon>
        <taxon>Microbacteriaceae</taxon>
        <taxon>Frondihabitans</taxon>
    </lineage>
</organism>
<reference evidence="1 2" key="1">
    <citation type="submission" date="2018-10" db="EMBL/GenBank/DDBJ databases">
        <title>Sequencing the genomes of 1000 actinobacteria strains.</title>
        <authorList>
            <person name="Klenk H.-P."/>
        </authorList>
    </citation>
    <scope>NUCLEOTIDE SEQUENCE [LARGE SCALE GENOMIC DNA]</scope>
    <source>
        <strain evidence="1 2">DSM 17894</strain>
    </source>
</reference>
<gene>
    <name evidence="1" type="ORF">C8E83_1298</name>
</gene>
<evidence type="ECO:0000313" key="1">
    <source>
        <dbReference type="EMBL" id="RKR74190.1"/>
    </source>
</evidence>
<keyword evidence="2" id="KW-1185">Reference proteome</keyword>
<name>A0A495IEW9_9MICO</name>
<dbReference type="Proteomes" id="UP000280008">
    <property type="component" value="Unassembled WGS sequence"/>
</dbReference>
<proteinExistence type="predicted"/>
<protein>
    <submittedName>
        <fullName evidence="1">Uncharacterized protein</fullName>
    </submittedName>
</protein>
<evidence type="ECO:0000313" key="2">
    <source>
        <dbReference type="Proteomes" id="UP000280008"/>
    </source>
</evidence>
<sequence>MGGNVGSKPTAVGVALAAVVLIVGLSACSAASTQEAGRSSATPANTSALGAATVAHGTGITAGHATSSKPLVLTVPLVTGAQSIEVTVTCAGSGGWFVTDDASTLTREASCGTTSPEYLPITARDKDFGATTVTLDATAATDGKPFTVRASLSTYVFRQNAGVSAFCTAYSDAESTLDQADQDYLSHELSASQWQQERATAASDLAALSTKAGATSWESSSTASLAKAALAAQPGHAETADRADATTVIGRCENNDSTVTITTDDYSGGQG</sequence>
<accession>A0A495IEW9</accession>
<comment type="caution">
    <text evidence="1">The sequence shown here is derived from an EMBL/GenBank/DDBJ whole genome shotgun (WGS) entry which is preliminary data.</text>
</comment>
<dbReference type="EMBL" id="RBKS01000001">
    <property type="protein sequence ID" value="RKR74190.1"/>
    <property type="molecule type" value="Genomic_DNA"/>
</dbReference>